<sequence>MQGSYEEMRERRLAKEEQKLREAGIPYTRQPDKHTCTVHFSGPENTPYAESRYTLEIVPVRGWPFKAPEAFFVGPAPQHPFYAFDADDEHRRTRTTNLANTDFGIYHERWNPRFCFVDFVERVRHSMTPPGEDEMRPFMCAQTK</sequence>
<dbReference type="SUPFAM" id="SSF54495">
    <property type="entry name" value="UBC-like"/>
    <property type="match status" value="1"/>
</dbReference>
<protein>
    <submittedName>
        <fullName evidence="1">Ubiquitin-conjugating enzyme E2 motif-containing protein</fullName>
    </submittedName>
</protein>
<dbReference type="EMBL" id="KP136319">
    <property type="protein sequence ID" value="AJF97141.1"/>
    <property type="molecule type" value="Genomic_DNA"/>
</dbReference>
<dbReference type="RefSeq" id="YP_009119376.1">
    <property type="nucleotide sequence ID" value="NC_026440.1"/>
</dbReference>
<dbReference type="Proteomes" id="UP000202511">
    <property type="component" value="Segment"/>
</dbReference>
<evidence type="ECO:0000313" key="2">
    <source>
        <dbReference type="Proteomes" id="UP000202511"/>
    </source>
</evidence>
<accession>A0A0B5J8N0</accession>
<dbReference type="KEGG" id="vg:23462058"/>
<evidence type="ECO:0000313" key="1">
    <source>
        <dbReference type="EMBL" id="AJF97141.1"/>
    </source>
</evidence>
<dbReference type="Gene3D" id="3.10.110.10">
    <property type="entry name" value="Ubiquitin Conjugating Enzyme"/>
    <property type="match status" value="1"/>
</dbReference>
<organism evidence="1 2">
    <name type="scientific">Pandoravirus inopinatum</name>
    <dbReference type="NCBI Taxonomy" id="1605721"/>
    <lineage>
        <taxon>Viruses</taxon>
        <taxon>Pandoravirus</taxon>
    </lineage>
</organism>
<dbReference type="InterPro" id="IPR016135">
    <property type="entry name" value="UBQ-conjugating_enzyme/RWD"/>
</dbReference>
<dbReference type="OrthoDB" id="38220at10239"/>
<proteinExistence type="predicted"/>
<name>A0A0B5J8N0_9VIRU</name>
<dbReference type="GeneID" id="23462058"/>
<reference evidence="1 2" key="1">
    <citation type="journal article" date="2015" name="Parasitol. Res.">
        <title>Viruses in close associations with free-living amoebae.</title>
        <authorList>
            <person name="Scheid P."/>
        </authorList>
    </citation>
    <scope>NUCLEOTIDE SEQUENCE [LARGE SCALE GENOMIC DNA]</scope>
    <source>
        <strain evidence="1">KlaHel</strain>
    </source>
</reference>